<organism evidence="1">
    <name type="scientific">Micrurus surinamensis</name>
    <name type="common">Surinam coral snake</name>
    <dbReference type="NCBI Taxonomy" id="129470"/>
    <lineage>
        <taxon>Eukaryota</taxon>
        <taxon>Metazoa</taxon>
        <taxon>Chordata</taxon>
        <taxon>Craniata</taxon>
        <taxon>Vertebrata</taxon>
        <taxon>Euteleostomi</taxon>
        <taxon>Lepidosauria</taxon>
        <taxon>Squamata</taxon>
        <taxon>Bifurcata</taxon>
        <taxon>Unidentata</taxon>
        <taxon>Episquamata</taxon>
        <taxon>Toxicofera</taxon>
        <taxon>Serpentes</taxon>
        <taxon>Colubroidea</taxon>
        <taxon>Elapidae</taxon>
        <taxon>Elapinae</taxon>
        <taxon>Micrurus</taxon>
    </lineage>
</organism>
<evidence type="ECO:0000313" key="1">
    <source>
        <dbReference type="EMBL" id="LAB54306.1"/>
    </source>
</evidence>
<dbReference type="EMBL" id="IACN01053034">
    <property type="protein sequence ID" value="LAB54306.1"/>
    <property type="molecule type" value="Transcribed_RNA"/>
</dbReference>
<name>A0A2D4PAY8_MICSU</name>
<protein>
    <submittedName>
        <fullName evidence="1">Uncharacterized protein</fullName>
    </submittedName>
</protein>
<sequence length="108" mass="12263">MFSIAFIDEDNKRSSGDWERNKQAVEQRKIEHISRRHTLREPTLQDIASNKSLTAAIFQFSAPLSHSGTYAALSPRVNFLPLISHSFPLTMDILTLAEVCVVFLQTIF</sequence>
<reference evidence="1" key="1">
    <citation type="submission" date="2017-07" db="EMBL/GenBank/DDBJ databases">
        <authorList>
            <person name="Mikheyev A."/>
            <person name="Grau M."/>
        </authorList>
    </citation>
    <scope>NUCLEOTIDE SEQUENCE</scope>
    <source>
        <tissue evidence="1">Venom_gland</tissue>
    </source>
</reference>
<reference evidence="1" key="2">
    <citation type="submission" date="2017-11" db="EMBL/GenBank/DDBJ databases">
        <title>Coralsnake Venomics: Analyses of Venom Gland Transcriptomes and Proteomes of Six Brazilian Taxa.</title>
        <authorList>
            <person name="Aird S.D."/>
            <person name="Jorge da Silva N."/>
            <person name="Qiu L."/>
            <person name="Villar-Briones A."/>
            <person name="Aparecida-Saddi V."/>
            <person name="Campos-Telles M.P."/>
            <person name="Grau M."/>
            <person name="Mikheyev A.S."/>
        </authorList>
    </citation>
    <scope>NUCLEOTIDE SEQUENCE</scope>
    <source>
        <tissue evidence="1">Venom_gland</tissue>
    </source>
</reference>
<dbReference type="AlphaFoldDB" id="A0A2D4PAY8"/>
<accession>A0A2D4PAY8</accession>
<proteinExistence type="predicted"/>